<dbReference type="InterPro" id="IPR035069">
    <property type="entry name" value="TTHA1013/TTHA0281-like"/>
</dbReference>
<dbReference type="InterPro" id="IPR013321">
    <property type="entry name" value="Arc_rbn_hlx_hlx"/>
</dbReference>
<dbReference type="OrthoDB" id="9793107at2"/>
<evidence type="ECO:0000313" key="2">
    <source>
        <dbReference type="Proteomes" id="UP000076555"/>
    </source>
</evidence>
<evidence type="ECO:0008006" key="3">
    <source>
        <dbReference type="Google" id="ProtNLM"/>
    </source>
</evidence>
<protein>
    <recommendedName>
        <fullName evidence="3">HicB</fullName>
    </recommendedName>
</protein>
<evidence type="ECO:0000313" key="1">
    <source>
        <dbReference type="EMBL" id="KZL50878.1"/>
    </source>
</evidence>
<proteinExistence type="predicted"/>
<accession>A0A166KBU4</accession>
<name>A0A166KBU4_NODSP</name>
<dbReference type="SUPFAM" id="SSF143100">
    <property type="entry name" value="TTHA1013/TTHA0281-like"/>
    <property type="match status" value="1"/>
</dbReference>
<dbReference type="Pfam" id="PF05534">
    <property type="entry name" value="HicB"/>
    <property type="match status" value="1"/>
</dbReference>
<dbReference type="Gene3D" id="1.10.1220.10">
    <property type="entry name" value="Met repressor-like"/>
    <property type="match status" value="1"/>
</dbReference>
<gene>
    <name evidence="1" type="ORF">A2T98_05285</name>
</gene>
<dbReference type="GO" id="GO:0006355">
    <property type="term" value="P:regulation of DNA-templated transcription"/>
    <property type="evidence" value="ECO:0007669"/>
    <property type="project" value="InterPro"/>
</dbReference>
<dbReference type="RefSeq" id="WP_063871874.1">
    <property type="nucleotide sequence ID" value="NZ_CAWMRI010000063.1"/>
</dbReference>
<dbReference type="SUPFAM" id="SSF47598">
    <property type="entry name" value="Ribbon-helix-helix"/>
    <property type="match status" value="1"/>
</dbReference>
<dbReference type="AlphaFoldDB" id="A0A166KBU4"/>
<dbReference type="InterPro" id="IPR008651">
    <property type="entry name" value="Uncharacterised_HicB"/>
</dbReference>
<organism evidence="1 2">
    <name type="scientific">Nodularia spumigena CENA596</name>
    <dbReference type="NCBI Taxonomy" id="1819295"/>
    <lineage>
        <taxon>Bacteria</taxon>
        <taxon>Bacillati</taxon>
        <taxon>Cyanobacteriota</taxon>
        <taxon>Cyanophyceae</taxon>
        <taxon>Nostocales</taxon>
        <taxon>Nodulariaceae</taxon>
        <taxon>Nodularia</taxon>
    </lineage>
</organism>
<reference evidence="1 2" key="1">
    <citation type="submission" date="2016-04" db="EMBL/GenBank/DDBJ databases">
        <title>Draft Genome Assembly of the Bloom-forming Cyanobacterium Nodularia spumigena Strain CENA596 in Shrimp Production Ponds.</title>
        <authorList>
            <person name="Popin R.V."/>
            <person name="Rigonato J."/>
            <person name="Abreu V.A."/>
            <person name="Andreote A.P."/>
            <person name="Silveira S.B."/>
            <person name="Odebrecht C."/>
            <person name="Fiore M.F."/>
        </authorList>
    </citation>
    <scope>NUCLEOTIDE SEQUENCE [LARGE SCALE GENOMIC DNA]</scope>
    <source>
        <strain evidence="1 2">CENA596</strain>
    </source>
</reference>
<dbReference type="EMBL" id="LWAJ01000063">
    <property type="protein sequence ID" value="KZL50878.1"/>
    <property type="molecule type" value="Genomic_DNA"/>
</dbReference>
<dbReference type="Proteomes" id="UP000076555">
    <property type="component" value="Unassembled WGS sequence"/>
</dbReference>
<sequence>MVNYDHYTYRVTWSREDQEFVGLCAEFPSLSYLHENRSTALEGITNLVKDVVADMEANNERIPEPIAEKNYSGKFQVRIPPELHRRLAIEAAEENVSLNRYVSLKLAYY</sequence>
<comment type="caution">
    <text evidence="1">The sequence shown here is derived from an EMBL/GenBank/DDBJ whole genome shotgun (WGS) entry which is preliminary data.</text>
</comment>
<dbReference type="InterPro" id="IPR010985">
    <property type="entry name" value="Ribbon_hlx_hlx"/>
</dbReference>